<organism evidence="1">
    <name type="scientific">Desulfacinum infernum</name>
    <dbReference type="NCBI Taxonomy" id="35837"/>
    <lineage>
        <taxon>Bacteria</taxon>
        <taxon>Pseudomonadati</taxon>
        <taxon>Thermodesulfobacteriota</taxon>
        <taxon>Syntrophobacteria</taxon>
        <taxon>Syntrophobacterales</taxon>
        <taxon>Syntrophobacteraceae</taxon>
        <taxon>Desulfacinum</taxon>
    </lineage>
</organism>
<comment type="caution">
    <text evidence="1">The sequence shown here is derived from an EMBL/GenBank/DDBJ whole genome shotgun (WGS) entry which is preliminary data.</text>
</comment>
<dbReference type="AlphaFoldDB" id="A0A832A1F6"/>
<gene>
    <name evidence="1" type="ORF">ENS06_01045</name>
</gene>
<protein>
    <submittedName>
        <fullName evidence="1">Uncharacterized protein</fullName>
    </submittedName>
</protein>
<sequence>MGGARHRLFEKRRVMADVISLNHFKSRRLAHRAFRLWRRFFPGEGLWNEGTAWKDLPGAVLLAFASESDQAQTALYDFIMVCQGLGNSEAFESQDLDTLCRLLNGYFYLIDQARFEVMARLGWVERPAAAAKPLLEAACDPTIYDTAALAETPAPRPAHPEYEEDRLGIGMERPVLVRKAVPEAIRRFREALVPETAG</sequence>
<proteinExistence type="predicted"/>
<accession>A0A832A1F6</accession>
<reference evidence="1" key="1">
    <citation type="journal article" date="2020" name="mSystems">
        <title>Genome- and Community-Level Interaction Insights into Carbon Utilization and Element Cycling Functions of Hydrothermarchaeota in Hydrothermal Sediment.</title>
        <authorList>
            <person name="Zhou Z."/>
            <person name="Liu Y."/>
            <person name="Xu W."/>
            <person name="Pan J."/>
            <person name="Luo Z.H."/>
            <person name="Li M."/>
        </authorList>
    </citation>
    <scope>NUCLEOTIDE SEQUENCE [LARGE SCALE GENOMIC DNA]</scope>
    <source>
        <strain evidence="1">SpSt-456</strain>
    </source>
</reference>
<dbReference type="EMBL" id="DSTK01000005">
    <property type="protein sequence ID" value="HFK95892.1"/>
    <property type="molecule type" value="Genomic_DNA"/>
</dbReference>
<evidence type="ECO:0000313" key="1">
    <source>
        <dbReference type="EMBL" id="HFK95892.1"/>
    </source>
</evidence>
<name>A0A832A1F6_9BACT</name>